<dbReference type="Proteomes" id="UP000295304">
    <property type="component" value="Unassembled WGS sequence"/>
</dbReference>
<comment type="caution">
    <text evidence="1">The sequence shown here is derived from an EMBL/GenBank/DDBJ whole genome shotgun (WGS) entry which is preliminary data.</text>
</comment>
<gene>
    <name evidence="1" type="ORF">EDD55_11075</name>
</gene>
<accession>A0A4R3J7X6</accession>
<keyword evidence="2" id="KW-1185">Reference proteome</keyword>
<dbReference type="AlphaFoldDB" id="A0A4R3J7X6"/>
<organism evidence="1 2">
    <name type="scientific">Varunaivibrio sulfuroxidans</name>
    <dbReference type="NCBI Taxonomy" id="1773489"/>
    <lineage>
        <taxon>Bacteria</taxon>
        <taxon>Pseudomonadati</taxon>
        <taxon>Pseudomonadota</taxon>
        <taxon>Alphaproteobacteria</taxon>
        <taxon>Rhodospirillales</taxon>
        <taxon>Magnetovibrionaceae</taxon>
        <taxon>Varunaivibrio</taxon>
    </lineage>
</organism>
<name>A0A4R3J7X6_9PROT</name>
<evidence type="ECO:0000313" key="2">
    <source>
        <dbReference type="Proteomes" id="UP000295304"/>
    </source>
</evidence>
<evidence type="ECO:0000313" key="1">
    <source>
        <dbReference type="EMBL" id="TCS60600.1"/>
    </source>
</evidence>
<dbReference type="EMBL" id="SLZW01000010">
    <property type="protein sequence ID" value="TCS60600.1"/>
    <property type="molecule type" value="Genomic_DNA"/>
</dbReference>
<reference evidence="1 2" key="1">
    <citation type="submission" date="2019-03" db="EMBL/GenBank/DDBJ databases">
        <title>Genomic Encyclopedia of Type Strains, Phase IV (KMG-IV): sequencing the most valuable type-strain genomes for metagenomic binning, comparative biology and taxonomic classification.</title>
        <authorList>
            <person name="Goeker M."/>
        </authorList>
    </citation>
    <scope>NUCLEOTIDE SEQUENCE [LARGE SCALE GENOMIC DNA]</scope>
    <source>
        <strain evidence="1 2">DSM 101688</strain>
    </source>
</reference>
<dbReference type="OrthoDB" id="8449024at2"/>
<protein>
    <submittedName>
        <fullName evidence="1">Uncharacterized protein</fullName>
    </submittedName>
</protein>
<proteinExistence type="predicted"/>
<dbReference type="RefSeq" id="WP_132939911.1">
    <property type="nucleotide sequence ID" value="NZ_CP119676.1"/>
</dbReference>
<sequence>MSERNILVLARRDHAEAMRIAAGLTIFGHRVRLVFMSHVVEDTPVNTEMAELLELSEITPQTTVAEMEGELDLLSPTALAEAITHSDHVISA</sequence>